<protein>
    <recommendedName>
        <fullName evidence="1">CHAT domain-containing protein</fullName>
    </recommendedName>
</protein>
<sequence length="429" mass="47267">MATASAAKAPIATLTYSEGPPPRMKFAFASGDKVPDVVFRDQRAVQQACQRAGLYLQHLVRDSPERPRSAEELAAPLEAMSNKGRLLGQRLAGGSSDRFGEIRAAFRRSWPGWANPSRDDIPVVQFVAHDPSFPVELLPVFSNEVIHHLDNDGELATAAQRFLGFSAVVRRVAPETGCTPDVLRNKQRLPIQFLRYLEPPRGLRKKRQWSGFEQEQVFLASLGEVLAVDGPWPMSPVTREEVAERVTAALFDPSRGLGGAGGTPAELIHFACHCETEDRIDDDYELILTDEKGERLPITLEQIQTGYDSLVGRGPKPGQRAPVILNACGTSTVNPWSGLSFQRWFLDNGHRAFIGTQAAIPDDVAADFAERFYRYLLGGHTFGESLVLARRQLLADTRSLLGLLYVLFGNDLLQVEVTHPQLLPVSPPG</sequence>
<dbReference type="EMBL" id="BOMI01000066">
    <property type="protein sequence ID" value="GID74879.1"/>
    <property type="molecule type" value="Genomic_DNA"/>
</dbReference>
<gene>
    <name evidence="2" type="ORF">Ade02nite_35200</name>
</gene>
<organism evidence="2 3">
    <name type="scientific">Paractinoplanes deccanensis</name>
    <dbReference type="NCBI Taxonomy" id="113561"/>
    <lineage>
        <taxon>Bacteria</taxon>
        <taxon>Bacillati</taxon>
        <taxon>Actinomycetota</taxon>
        <taxon>Actinomycetes</taxon>
        <taxon>Micromonosporales</taxon>
        <taxon>Micromonosporaceae</taxon>
        <taxon>Paractinoplanes</taxon>
    </lineage>
</organism>
<reference evidence="2 3" key="1">
    <citation type="submission" date="2021-01" db="EMBL/GenBank/DDBJ databases">
        <title>Whole genome shotgun sequence of Actinoplanes deccanensis NBRC 13994.</title>
        <authorList>
            <person name="Komaki H."/>
            <person name="Tamura T."/>
        </authorList>
    </citation>
    <scope>NUCLEOTIDE SEQUENCE [LARGE SCALE GENOMIC DNA]</scope>
    <source>
        <strain evidence="2 3">NBRC 13994</strain>
    </source>
</reference>
<dbReference type="Pfam" id="PF12770">
    <property type="entry name" value="CHAT"/>
    <property type="match status" value="1"/>
</dbReference>
<dbReference type="Proteomes" id="UP000609879">
    <property type="component" value="Unassembled WGS sequence"/>
</dbReference>
<keyword evidence="3" id="KW-1185">Reference proteome</keyword>
<evidence type="ECO:0000259" key="1">
    <source>
        <dbReference type="Pfam" id="PF12770"/>
    </source>
</evidence>
<dbReference type="RefSeq" id="WP_203764015.1">
    <property type="nucleotide sequence ID" value="NZ_BAAABO010000036.1"/>
</dbReference>
<accession>A0ABQ3Y4G6</accession>
<evidence type="ECO:0000313" key="3">
    <source>
        <dbReference type="Proteomes" id="UP000609879"/>
    </source>
</evidence>
<name>A0ABQ3Y4G6_9ACTN</name>
<feature type="domain" description="CHAT" evidence="1">
    <location>
        <begin position="263"/>
        <end position="398"/>
    </location>
</feature>
<proteinExistence type="predicted"/>
<dbReference type="InterPro" id="IPR024983">
    <property type="entry name" value="CHAT_dom"/>
</dbReference>
<comment type="caution">
    <text evidence="2">The sequence shown here is derived from an EMBL/GenBank/DDBJ whole genome shotgun (WGS) entry which is preliminary data.</text>
</comment>
<evidence type="ECO:0000313" key="2">
    <source>
        <dbReference type="EMBL" id="GID74879.1"/>
    </source>
</evidence>